<dbReference type="PANTHER" id="PTHR21402:SF5">
    <property type="entry name" value="GAMETOCYTE SPECIFIC FACTOR 1"/>
    <property type="match status" value="1"/>
</dbReference>
<evidence type="ECO:0000313" key="11">
    <source>
        <dbReference type="RefSeq" id="XP_055870662.1"/>
    </source>
</evidence>
<evidence type="ECO:0000313" key="12">
    <source>
        <dbReference type="RefSeq" id="XP_055870663.1"/>
    </source>
</evidence>
<keyword evidence="3" id="KW-0862">Zinc</keyword>
<dbReference type="InterPro" id="IPR036236">
    <property type="entry name" value="Znf_C2H2_sf"/>
</dbReference>
<dbReference type="InterPro" id="IPR051591">
    <property type="entry name" value="UPF0224_FAM112_RNA_Proc"/>
</dbReference>
<dbReference type="RefSeq" id="XP_055870662.1">
    <property type="nucleotide sequence ID" value="XM_056014687.1"/>
</dbReference>
<evidence type="ECO:0000256" key="2">
    <source>
        <dbReference type="ARBA" id="ARBA00022771"/>
    </source>
</evidence>
<dbReference type="RefSeq" id="XP_055870663.1">
    <property type="nucleotide sequence ID" value="XM_056014688.1"/>
</dbReference>
<keyword evidence="4" id="KW-0175">Coiled coil</keyword>
<feature type="coiled-coil region" evidence="4">
    <location>
        <begin position="318"/>
        <end position="345"/>
    </location>
</feature>
<dbReference type="RefSeq" id="XP_055870659.1">
    <property type="nucleotide sequence ID" value="XM_056014684.1"/>
</dbReference>
<gene>
    <name evidence="8 9 10 11 12" type="primary">LOC106054312</name>
</gene>
<evidence type="ECO:0000256" key="1">
    <source>
        <dbReference type="ARBA" id="ARBA00022723"/>
    </source>
</evidence>
<dbReference type="PANTHER" id="PTHR21402">
    <property type="entry name" value="GAMETOCYTE SPECIFIC FACTOR 1-RELATED"/>
    <property type="match status" value="1"/>
</dbReference>
<evidence type="ECO:0000313" key="10">
    <source>
        <dbReference type="RefSeq" id="XP_055870660.1"/>
    </source>
</evidence>
<dbReference type="SUPFAM" id="SSF57667">
    <property type="entry name" value="beta-beta-alpha zinc fingers"/>
    <property type="match status" value="1"/>
</dbReference>
<dbReference type="GeneID" id="106054312"/>
<dbReference type="PROSITE" id="PS51800">
    <property type="entry name" value="ZF_CHHC_U11_48K"/>
    <property type="match status" value="2"/>
</dbReference>
<accession>A0A9W2Z6N1</accession>
<keyword evidence="7" id="KW-1185">Reference proteome</keyword>
<evidence type="ECO:0000256" key="4">
    <source>
        <dbReference type="SAM" id="Coils"/>
    </source>
</evidence>
<evidence type="ECO:0000256" key="3">
    <source>
        <dbReference type="ARBA" id="ARBA00022833"/>
    </source>
</evidence>
<keyword evidence="2" id="KW-0863">Zinc-finger</keyword>
<evidence type="ECO:0000256" key="5">
    <source>
        <dbReference type="SAM" id="MobiDB-lite"/>
    </source>
</evidence>
<feature type="compositionally biased region" description="Basic and acidic residues" evidence="5">
    <location>
        <begin position="164"/>
        <end position="173"/>
    </location>
</feature>
<evidence type="ECO:0000313" key="9">
    <source>
        <dbReference type="RefSeq" id="XP_055870659.1"/>
    </source>
</evidence>
<dbReference type="OrthoDB" id="6156756at2759"/>
<keyword evidence="1" id="KW-0479">Metal-binding</keyword>
<proteinExistence type="predicted"/>
<feature type="domain" description="CHHC U11-48K-type" evidence="6">
    <location>
        <begin position="12"/>
        <end position="39"/>
    </location>
</feature>
<name>A0A9W2Z6N1_BIOGL</name>
<dbReference type="KEGG" id="bgt:106054312"/>
<feature type="region of interest" description="Disordered" evidence="5">
    <location>
        <begin position="159"/>
        <end position="181"/>
    </location>
</feature>
<evidence type="ECO:0000313" key="7">
    <source>
        <dbReference type="Proteomes" id="UP001165740"/>
    </source>
</evidence>
<dbReference type="Pfam" id="PF05253">
    <property type="entry name" value="zf-U11-48K"/>
    <property type="match status" value="2"/>
</dbReference>
<reference evidence="8 9" key="1">
    <citation type="submission" date="2025-04" db="UniProtKB">
        <authorList>
            <consortium name="RefSeq"/>
        </authorList>
    </citation>
    <scope>IDENTIFICATION</scope>
</reference>
<sequence>MSMLPSNRGDDTVICPYDPAHVILKKSLQNHLIKCRENHKRSRKVTCKFNKTHIIPAPELSHHLQHCDSRSVFDRELQYQARQNQIFTGAINAPDITNHTDNLEEDWEAAPRVQTKALFNKNVYDVPEEETKPYVPPGATYVTKKQSQSHQVFDYSANNVMKPRGTEPSDELPRQSGSEVLSHTQPKFRFMGRGISRFDDQEIPTPGLLGLSSASVEVNNIPGHSPYPGPPPGFSFKSKAAANILAPFILEDTSEHSESSKPKTSLGFAAESSLACSSPTLAVWSVDFPTLNTAGHYASAAANDWANAKSEQLQQKRERELRKLIDRQTEERNLLEARHHDELEQLMLRLDLEEKLAMM</sequence>
<evidence type="ECO:0000259" key="6">
    <source>
        <dbReference type="PROSITE" id="PS51800"/>
    </source>
</evidence>
<protein>
    <submittedName>
        <fullName evidence="8 9">Uncharacterized protein LOC106054312 isoform X1</fullName>
    </submittedName>
</protein>
<evidence type="ECO:0000313" key="8">
    <source>
        <dbReference type="RefSeq" id="XP_013065576.2"/>
    </source>
</evidence>
<dbReference type="Proteomes" id="UP001165740">
    <property type="component" value="Chromosome 16"/>
</dbReference>
<feature type="domain" description="CHHC U11-48K-type" evidence="6">
    <location>
        <begin position="44"/>
        <end position="71"/>
    </location>
</feature>
<dbReference type="RefSeq" id="XP_013065576.2">
    <property type="nucleotide sequence ID" value="XM_013210122.2"/>
</dbReference>
<dbReference type="GO" id="GO:0008270">
    <property type="term" value="F:zinc ion binding"/>
    <property type="evidence" value="ECO:0007669"/>
    <property type="project" value="UniProtKB-KW"/>
</dbReference>
<dbReference type="RefSeq" id="XP_055870660.1">
    <property type="nucleotide sequence ID" value="XM_056014685.1"/>
</dbReference>
<dbReference type="InterPro" id="IPR022776">
    <property type="entry name" value="TRM13/UPF0224_CHHC_Znf_dom"/>
</dbReference>
<organism evidence="7 9">
    <name type="scientific">Biomphalaria glabrata</name>
    <name type="common">Bloodfluke planorb</name>
    <name type="synonym">Freshwater snail</name>
    <dbReference type="NCBI Taxonomy" id="6526"/>
    <lineage>
        <taxon>Eukaryota</taxon>
        <taxon>Metazoa</taxon>
        <taxon>Spiralia</taxon>
        <taxon>Lophotrochozoa</taxon>
        <taxon>Mollusca</taxon>
        <taxon>Gastropoda</taxon>
        <taxon>Heterobranchia</taxon>
        <taxon>Euthyneura</taxon>
        <taxon>Panpulmonata</taxon>
        <taxon>Hygrophila</taxon>
        <taxon>Lymnaeoidea</taxon>
        <taxon>Planorbidae</taxon>
        <taxon>Biomphalaria</taxon>
    </lineage>
</organism>
<dbReference type="AlphaFoldDB" id="A0A9W2Z6N1"/>